<dbReference type="EMBL" id="BARU01047335">
    <property type="protein sequence ID" value="GAH98452.1"/>
    <property type="molecule type" value="Genomic_DNA"/>
</dbReference>
<dbReference type="AlphaFoldDB" id="X1JWH8"/>
<name>X1JWH8_9ZZZZ</name>
<accession>X1JWH8</accession>
<gene>
    <name evidence="1" type="ORF">S03H2_70972</name>
</gene>
<protein>
    <submittedName>
        <fullName evidence="1">Uncharacterized protein</fullName>
    </submittedName>
</protein>
<evidence type="ECO:0000313" key="1">
    <source>
        <dbReference type="EMBL" id="GAH98452.1"/>
    </source>
</evidence>
<sequence>MKLYTQNLSLAFFESEIEAVTNKKVFGILWSIGLNAEKQEIALKRWKELEK</sequence>
<organism evidence="1">
    <name type="scientific">marine sediment metagenome</name>
    <dbReference type="NCBI Taxonomy" id="412755"/>
    <lineage>
        <taxon>unclassified sequences</taxon>
        <taxon>metagenomes</taxon>
        <taxon>ecological metagenomes</taxon>
    </lineage>
</organism>
<comment type="caution">
    <text evidence="1">The sequence shown here is derived from an EMBL/GenBank/DDBJ whole genome shotgun (WGS) entry which is preliminary data.</text>
</comment>
<reference evidence="1" key="1">
    <citation type="journal article" date="2014" name="Front. Microbiol.">
        <title>High frequency of phylogenetically diverse reductive dehalogenase-homologous genes in deep subseafloor sedimentary metagenomes.</title>
        <authorList>
            <person name="Kawai M."/>
            <person name="Futagami T."/>
            <person name="Toyoda A."/>
            <person name="Takaki Y."/>
            <person name="Nishi S."/>
            <person name="Hori S."/>
            <person name="Arai W."/>
            <person name="Tsubouchi T."/>
            <person name="Morono Y."/>
            <person name="Uchiyama I."/>
            <person name="Ito T."/>
            <person name="Fujiyama A."/>
            <person name="Inagaki F."/>
            <person name="Takami H."/>
        </authorList>
    </citation>
    <scope>NUCLEOTIDE SEQUENCE</scope>
    <source>
        <strain evidence="1">Expedition CK06-06</strain>
    </source>
</reference>
<proteinExistence type="predicted"/>